<gene>
    <name evidence="2" type="ORF">PHLGIDRAFT_29806</name>
</gene>
<organism evidence="2 3">
    <name type="scientific">Phlebiopsis gigantea (strain 11061_1 CR5-6)</name>
    <name type="common">White-rot fungus</name>
    <name type="synonym">Peniophora gigantea</name>
    <dbReference type="NCBI Taxonomy" id="745531"/>
    <lineage>
        <taxon>Eukaryota</taxon>
        <taxon>Fungi</taxon>
        <taxon>Dikarya</taxon>
        <taxon>Basidiomycota</taxon>
        <taxon>Agaricomycotina</taxon>
        <taxon>Agaricomycetes</taxon>
        <taxon>Polyporales</taxon>
        <taxon>Phanerochaetaceae</taxon>
        <taxon>Phlebiopsis</taxon>
    </lineage>
</organism>
<accession>A0A0C3NS03</accession>
<feature type="region of interest" description="Disordered" evidence="1">
    <location>
        <begin position="101"/>
        <end position="130"/>
    </location>
</feature>
<name>A0A0C3NS03_PHLG1</name>
<dbReference type="OrthoDB" id="21330at2759"/>
<sequence>MYDHDGSAGGGATCRDMLGCARAFFRPTPSSSEQPRPVPWFVDPSELQKAGPSHHPTPTVPTPANLRPLPSDLPSTHPIAHLHAQLLTSPHLEHEYTIVRDPVPTDIGPPLAEAAPRGKRKRGKTNGGEGFGDIGMSPWRWIVVAQVKEGSENRGAIESVARIVRKSLLSAQPPLPLPIKRKREVSDGWQMIDAGEFAVHIVSQAAREQFFPARRFFEV</sequence>
<evidence type="ECO:0000256" key="1">
    <source>
        <dbReference type="SAM" id="MobiDB-lite"/>
    </source>
</evidence>
<proteinExistence type="predicted"/>
<dbReference type="EMBL" id="KN840487">
    <property type="protein sequence ID" value="KIP07979.1"/>
    <property type="molecule type" value="Genomic_DNA"/>
</dbReference>
<dbReference type="HOGENOM" id="CLU_123408_0_0_1"/>
<evidence type="ECO:0000313" key="2">
    <source>
        <dbReference type="EMBL" id="KIP07979.1"/>
    </source>
</evidence>
<dbReference type="AlphaFoldDB" id="A0A0C3NS03"/>
<protein>
    <submittedName>
        <fullName evidence="2">Uncharacterized protein</fullName>
    </submittedName>
</protein>
<evidence type="ECO:0000313" key="3">
    <source>
        <dbReference type="Proteomes" id="UP000053257"/>
    </source>
</evidence>
<feature type="region of interest" description="Disordered" evidence="1">
    <location>
        <begin position="27"/>
        <end position="63"/>
    </location>
</feature>
<reference evidence="2 3" key="1">
    <citation type="journal article" date="2014" name="PLoS Genet.">
        <title>Analysis of the Phlebiopsis gigantea genome, transcriptome and secretome provides insight into its pioneer colonization strategies of wood.</title>
        <authorList>
            <person name="Hori C."/>
            <person name="Ishida T."/>
            <person name="Igarashi K."/>
            <person name="Samejima M."/>
            <person name="Suzuki H."/>
            <person name="Master E."/>
            <person name="Ferreira P."/>
            <person name="Ruiz-Duenas F.J."/>
            <person name="Held B."/>
            <person name="Canessa P."/>
            <person name="Larrondo L.F."/>
            <person name="Schmoll M."/>
            <person name="Druzhinina I.S."/>
            <person name="Kubicek C.P."/>
            <person name="Gaskell J.A."/>
            <person name="Kersten P."/>
            <person name="St John F."/>
            <person name="Glasner J."/>
            <person name="Sabat G."/>
            <person name="Splinter BonDurant S."/>
            <person name="Syed K."/>
            <person name="Yadav J."/>
            <person name="Mgbeahuruike A.C."/>
            <person name="Kovalchuk A."/>
            <person name="Asiegbu F.O."/>
            <person name="Lackner G."/>
            <person name="Hoffmeister D."/>
            <person name="Rencoret J."/>
            <person name="Gutierrez A."/>
            <person name="Sun H."/>
            <person name="Lindquist E."/>
            <person name="Barry K."/>
            <person name="Riley R."/>
            <person name="Grigoriev I.V."/>
            <person name="Henrissat B."/>
            <person name="Kues U."/>
            <person name="Berka R.M."/>
            <person name="Martinez A.T."/>
            <person name="Covert S.F."/>
            <person name="Blanchette R.A."/>
            <person name="Cullen D."/>
        </authorList>
    </citation>
    <scope>NUCLEOTIDE SEQUENCE [LARGE SCALE GENOMIC DNA]</scope>
    <source>
        <strain evidence="2 3">11061_1 CR5-6</strain>
    </source>
</reference>
<dbReference type="Gene3D" id="3.30.460.10">
    <property type="entry name" value="Beta Polymerase, domain 2"/>
    <property type="match status" value="1"/>
</dbReference>
<keyword evidence="3" id="KW-1185">Reference proteome</keyword>
<dbReference type="InterPro" id="IPR043519">
    <property type="entry name" value="NT_sf"/>
</dbReference>
<dbReference type="Proteomes" id="UP000053257">
    <property type="component" value="Unassembled WGS sequence"/>
</dbReference>